<dbReference type="Pfam" id="PF00931">
    <property type="entry name" value="NB-ARC"/>
    <property type="match status" value="1"/>
</dbReference>
<evidence type="ECO:0000259" key="2">
    <source>
        <dbReference type="Pfam" id="PF25000"/>
    </source>
</evidence>
<reference evidence="3 4" key="1">
    <citation type="journal article" date="2014" name="PLoS ONE">
        <title>The first complete genome sequence of the class fimbriimonadia in the phylum armatimonadetes.</title>
        <authorList>
            <person name="Hu Z.Y."/>
            <person name="Wang Y.Z."/>
            <person name="Im W.T."/>
            <person name="Wang S.Y."/>
            <person name="Zhao G.P."/>
            <person name="Zheng H.J."/>
            <person name="Quan Z.X."/>
        </authorList>
    </citation>
    <scope>NUCLEOTIDE SEQUENCE [LARGE SCALE GENOMIC DNA]</scope>
    <source>
        <strain evidence="3">Gsoil 348</strain>
    </source>
</reference>
<name>A0A068NJW0_FIMGI</name>
<sequence length="619" mass="68078">MSTEKQKHAEGSMRTLIETTHGVESVALVGEGVKELLEHDGLLDAVNEFLSNAALPTIGTLSVAVPGLHVVTPLIAFLLYRKAKRKQAASAEERRRFEEEERAEHGRIVSYLQALSDPALRADEARAREQIRYLVGSAAKKEDVWDVSQKLDRLLTLSREQVNAIEAAPVPADFSSFLHELPTLVDEIAGLREDVKAVAAKQDEQLRILRKLQPAPTADWRIPVPSAYFTGQDRYLEDLRKILDAGETGGITQPTGLRGFGGIGKTELALAYAQRNRDRYDIGYFIVAESLSALDFGLAKIADPKLSNEATQEQIGPLKAEALHKLGRTERALIVFDNVDEIVGTGEFQQVLAALPQAHVLLTCRHRGMGDHIRELEITKMDVSVGALYVLRLGLGNEKAGPWEWNEFSDSDREHARLIAEELDGLPLALHHAGSAIRSEGLTVAEFLADYRNNRVRILGNRGKPTATTHPDSAQVTVIRALERLRENDPAAAELVLCCAFLAPDAISEDLFTKKMVTMREPLASDLARFAAIRSAALASALIERVPTDGRLVIHRVTQAVLQDSDHVDAASRLGEITNNAVINLYRAGRYRDAIAHAEFASSERTRLLGDTTRTPSRA</sequence>
<dbReference type="InterPro" id="IPR002182">
    <property type="entry name" value="NB-ARC"/>
</dbReference>
<dbReference type="OrthoDB" id="582340at2"/>
<protein>
    <submittedName>
        <fullName evidence="3">Transcriptional regulator, XRE family</fullName>
    </submittedName>
</protein>
<dbReference type="Pfam" id="PF25000">
    <property type="entry name" value="DUF7779"/>
    <property type="match status" value="1"/>
</dbReference>
<dbReference type="InterPro" id="IPR056681">
    <property type="entry name" value="DUF7779"/>
</dbReference>
<dbReference type="KEGG" id="fgi:OP10G_0515"/>
<dbReference type="PANTHER" id="PTHR35205:SF1">
    <property type="entry name" value="ZU5 DOMAIN-CONTAINING PROTEIN"/>
    <property type="match status" value="1"/>
</dbReference>
<dbReference type="RefSeq" id="WP_025227458.1">
    <property type="nucleotide sequence ID" value="NZ_CP007139.1"/>
</dbReference>
<dbReference type="Gene3D" id="3.40.50.300">
    <property type="entry name" value="P-loop containing nucleotide triphosphate hydrolases"/>
    <property type="match status" value="1"/>
</dbReference>
<dbReference type="InterPro" id="IPR027417">
    <property type="entry name" value="P-loop_NTPase"/>
</dbReference>
<dbReference type="HOGENOM" id="CLU_441290_0_0_0"/>
<feature type="domain" description="DUF7779" evidence="2">
    <location>
        <begin position="487"/>
        <end position="563"/>
    </location>
</feature>
<dbReference type="EMBL" id="CP007139">
    <property type="protein sequence ID" value="AIE83883.1"/>
    <property type="molecule type" value="Genomic_DNA"/>
</dbReference>
<dbReference type="STRING" id="661478.OP10G_0515"/>
<accession>A0A068NJW0</accession>
<dbReference type="PANTHER" id="PTHR35205">
    <property type="entry name" value="NB-ARC AND TPR DOMAIN PROTEIN"/>
    <property type="match status" value="1"/>
</dbReference>
<dbReference type="PRINTS" id="PR00364">
    <property type="entry name" value="DISEASERSIST"/>
</dbReference>
<proteinExistence type="predicted"/>
<organism evidence="3 4">
    <name type="scientific">Fimbriimonas ginsengisoli Gsoil 348</name>
    <dbReference type="NCBI Taxonomy" id="661478"/>
    <lineage>
        <taxon>Bacteria</taxon>
        <taxon>Bacillati</taxon>
        <taxon>Armatimonadota</taxon>
        <taxon>Fimbriimonadia</taxon>
        <taxon>Fimbriimonadales</taxon>
        <taxon>Fimbriimonadaceae</taxon>
        <taxon>Fimbriimonas</taxon>
    </lineage>
</organism>
<feature type="domain" description="NB-ARC" evidence="1">
    <location>
        <begin position="254"/>
        <end position="375"/>
    </location>
</feature>
<dbReference type="eggNOG" id="COG1672">
    <property type="taxonomic scope" value="Bacteria"/>
</dbReference>
<gene>
    <name evidence="3" type="ORF">OP10G_0515</name>
</gene>
<evidence type="ECO:0000313" key="4">
    <source>
        <dbReference type="Proteomes" id="UP000027982"/>
    </source>
</evidence>
<evidence type="ECO:0000313" key="3">
    <source>
        <dbReference type="EMBL" id="AIE83883.1"/>
    </source>
</evidence>
<keyword evidence="4" id="KW-1185">Reference proteome</keyword>
<dbReference type="GO" id="GO:0043531">
    <property type="term" value="F:ADP binding"/>
    <property type="evidence" value="ECO:0007669"/>
    <property type="project" value="InterPro"/>
</dbReference>
<dbReference type="SUPFAM" id="SSF52540">
    <property type="entry name" value="P-loop containing nucleoside triphosphate hydrolases"/>
    <property type="match status" value="1"/>
</dbReference>
<evidence type="ECO:0000259" key="1">
    <source>
        <dbReference type="Pfam" id="PF00931"/>
    </source>
</evidence>
<dbReference type="AlphaFoldDB" id="A0A068NJW0"/>
<dbReference type="Proteomes" id="UP000027982">
    <property type="component" value="Chromosome"/>
</dbReference>